<proteinExistence type="predicted"/>
<dbReference type="AlphaFoldDB" id="A0AAD5S689"/>
<feature type="compositionally biased region" description="Low complexity" evidence="1">
    <location>
        <begin position="78"/>
        <end position="87"/>
    </location>
</feature>
<sequence>MSTAVPIIRPIASSPQSQHNTPPPTRRRSSIGALVSFVSTSPLRSSSADRSNGHRNRERSRTLSNDGVSRGGSEESVKSVSEGQRGSIVGGGSRSRLQLPSFPAKKNGSNASLFGSSSGLEVPGTSYQSTSPDSTINRRSSVTHFLKKKKRLSTSDPDGGIGATLSRSQTLSAAPSPTNSFPHLNQSHKDSTSHPSIANSRTISHPSLSSLADISTSSAHSSPPPPANRRQSIIATLR</sequence>
<feature type="compositionally biased region" description="Polar residues" evidence="1">
    <location>
        <begin position="229"/>
        <end position="238"/>
    </location>
</feature>
<feature type="compositionally biased region" description="Polar residues" evidence="1">
    <location>
        <begin position="193"/>
        <end position="205"/>
    </location>
</feature>
<name>A0AAD5S689_9FUNG</name>
<evidence type="ECO:0000313" key="3">
    <source>
        <dbReference type="Proteomes" id="UP001212841"/>
    </source>
</evidence>
<feature type="compositionally biased region" description="Polar residues" evidence="1">
    <location>
        <begin position="107"/>
        <end position="143"/>
    </location>
</feature>
<reference evidence="2" key="1">
    <citation type="submission" date="2020-05" db="EMBL/GenBank/DDBJ databases">
        <title>Phylogenomic resolution of chytrid fungi.</title>
        <authorList>
            <person name="Stajich J.E."/>
            <person name="Amses K."/>
            <person name="Simmons R."/>
            <person name="Seto K."/>
            <person name="Myers J."/>
            <person name="Bonds A."/>
            <person name="Quandt C.A."/>
            <person name="Barry K."/>
            <person name="Liu P."/>
            <person name="Grigoriev I."/>
            <person name="Longcore J.E."/>
            <person name="James T.Y."/>
        </authorList>
    </citation>
    <scope>NUCLEOTIDE SEQUENCE</scope>
    <source>
        <strain evidence="2">JEL0318</strain>
    </source>
</reference>
<dbReference type="Proteomes" id="UP001212841">
    <property type="component" value="Unassembled WGS sequence"/>
</dbReference>
<keyword evidence="3" id="KW-1185">Reference proteome</keyword>
<protein>
    <submittedName>
        <fullName evidence="2">Uncharacterized protein</fullName>
    </submittedName>
</protein>
<evidence type="ECO:0000313" key="2">
    <source>
        <dbReference type="EMBL" id="KAJ3046462.1"/>
    </source>
</evidence>
<feature type="non-terminal residue" evidence="2">
    <location>
        <position position="238"/>
    </location>
</feature>
<feature type="compositionally biased region" description="Low complexity" evidence="1">
    <location>
        <begin position="206"/>
        <end position="221"/>
    </location>
</feature>
<feature type="compositionally biased region" description="Polar residues" evidence="1">
    <location>
        <begin position="37"/>
        <end position="50"/>
    </location>
</feature>
<organism evidence="2 3">
    <name type="scientific">Rhizophlyctis rosea</name>
    <dbReference type="NCBI Taxonomy" id="64517"/>
    <lineage>
        <taxon>Eukaryota</taxon>
        <taxon>Fungi</taxon>
        <taxon>Fungi incertae sedis</taxon>
        <taxon>Chytridiomycota</taxon>
        <taxon>Chytridiomycota incertae sedis</taxon>
        <taxon>Chytridiomycetes</taxon>
        <taxon>Rhizophlyctidales</taxon>
        <taxon>Rhizophlyctidaceae</taxon>
        <taxon>Rhizophlyctis</taxon>
    </lineage>
</organism>
<gene>
    <name evidence="2" type="ORF">HK097_000845</name>
</gene>
<feature type="region of interest" description="Disordered" evidence="1">
    <location>
        <begin position="1"/>
        <end position="238"/>
    </location>
</feature>
<comment type="caution">
    <text evidence="2">The sequence shown here is derived from an EMBL/GenBank/DDBJ whole genome shotgun (WGS) entry which is preliminary data.</text>
</comment>
<evidence type="ECO:0000256" key="1">
    <source>
        <dbReference type="SAM" id="MobiDB-lite"/>
    </source>
</evidence>
<feature type="compositionally biased region" description="Polar residues" evidence="1">
    <location>
        <begin position="165"/>
        <end position="185"/>
    </location>
</feature>
<accession>A0AAD5S689</accession>
<dbReference type="EMBL" id="JADGJD010001163">
    <property type="protein sequence ID" value="KAJ3046462.1"/>
    <property type="molecule type" value="Genomic_DNA"/>
</dbReference>